<gene>
    <name evidence="1" type="ORF">CHS0354_031350</name>
</gene>
<organism evidence="1 2">
    <name type="scientific">Potamilus streckersoni</name>
    <dbReference type="NCBI Taxonomy" id="2493646"/>
    <lineage>
        <taxon>Eukaryota</taxon>
        <taxon>Metazoa</taxon>
        <taxon>Spiralia</taxon>
        <taxon>Lophotrochozoa</taxon>
        <taxon>Mollusca</taxon>
        <taxon>Bivalvia</taxon>
        <taxon>Autobranchia</taxon>
        <taxon>Heteroconchia</taxon>
        <taxon>Palaeoheterodonta</taxon>
        <taxon>Unionida</taxon>
        <taxon>Unionoidea</taxon>
        <taxon>Unionidae</taxon>
        <taxon>Ambleminae</taxon>
        <taxon>Lampsilini</taxon>
        <taxon>Potamilus</taxon>
    </lineage>
</organism>
<dbReference type="Proteomes" id="UP001195483">
    <property type="component" value="Unassembled WGS sequence"/>
</dbReference>
<dbReference type="EMBL" id="JAEAOA010001877">
    <property type="protein sequence ID" value="KAK3593291.1"/>
    <property type="molecule type" value="Genomic_DNA"/>
</dbReference>
<dbReference type="AlphaFoldDB" id="A0AAE0SKA6"/>
<name>A0AAE0SKA6_9BIVA</name>
<evidence type="ECO:0000313" key="1">
    <source>
        <dbReference type="EMBL" id="KAK3593291.1"/>
    </source>
</evidence>
<keyword evidence="2" id="KW-1185">Reference proteome</keyword>
<reference evidence="1" key="3">
    <citation type="submission" date="2023-05" db="EMBL/GenBank/DDBJ databases">
        <authorList>
            <person name="Smith C.H."/>
        </authorList>
    </citation>
    <scope>NUCLEOTIDE SEQUENCE</scope>
    <source>
        <strain evidence="1">CHS0354</strain>
        <tissue evidence="1">Mantle</tissue>
    </source>
</reference>
<reference evidence="1" key="2">
    <citation type="journal article" date="2021" name="Genome Biol. Evol.">
        <title>Developing a high-quality reference genome for a parasitic bivalve with doubly uniparental inheritance (Bivalvia: Unionida).</title>
        <authorList>
            <person name="Smith C.H."/>
        </authorList>
    </citation>
    <scope>NUCLEOTIDE SEQUENCE</scope>
    <source>
        <strain evidence="1">CHS0354</strain>
        <tissue evidence="1">Mantle</tissue>
    </source>
</reference>
<reference evidence="1" key="1">
    <citation type="journal article" date="2021" name="Genome Biol. Evol.">
        <title>A High-Quality Reference Genome for a Parasitic Bivalve with Doubly Uniparental Inheritance (Bivalvia: Unionida).</title>
        <authorList>
            <person name="Smith C.H."/>
        </authorList>
    </citation>
    <scope>NUCLEOTIDE SEQUENCE</scope>
    <source>
        <strain evidence="1">CHS0354</strain>
    </source>
</reference>
<comment type="caution">
    <text evidence="1">The sequence shown here is derived from an EMBL/GenBank/DDBJ whole genome shotgun (WGS) entry which is preliminary data.</text>
</comment>
<protein>
    <submittedName>
        <fullName evidence="1">Uncharacterized protein</fullName>
    </submittedName>
</protein>
<proteinExistence type="predicted"/>
<sequence>MLVADGQFGNLNILYTTVKGDQNLGHLKDDLPCRDDFSHAEHPKWIDESAFWSVKPCQIGEPKGLRIKLSK</sequence>
<evidence type="ECO:0000313" key="2">
    <source>
        <dbReference type="Proteomes" id="UP001195483"/>
    </source>
</evidence>
<accession>A0AAE0SKA6</accession>